<protein>
    <submittedName>
        <fullName evidence="2">Uncharacterized protein</fullName>
    </submittedName>
</protein>
<evidence type="ECO:0000313" key="3">
    <source>
        <dbReference type="Proteomes" id="UP000092154"/>
    </source>
</evidence>
<organism evidence="2 3">
    <name type="scientific">Rhizopogon vinicolor AM-OR11-026</name>
    <dbReference type="NCBI Taxonomy" id="1314800"/>
    <lineage>
        <taxon>Eukaryota</taxon>
        <taxon>Fungi</taxon>
        <taxon>Dikarya</taxon>
        <taxon>Basidiomycota</taxon>
        <taxon>Agaricomycotina</taxon>
        <taxon>Agaricomycetes</taxon>
        <taxon>Agaricomycetidae</taxon>
        <taxon>Boletales</taxon>
        <taxon>Suillineae</taxon>
        <taxon>Rhizopogonaceae</taxon>
        <taxon>Rhizopogon</taxon>
    </lineage>
</organism>
<evidence type="ECO:0000256" key="1">
    <source>
        <dbReference type="SAM" id="MobiDB-lite"/>
    </source>
</evidence>
<sequence>MHNSTETSPLRAVNEPHLPLDIMQLQDASATPTSSSDHTSTADGTLPPNVQPTLSNCIIIIQNNCIAEGGTINIFSSNCTSSTVIKLDHVVTATTEPTLLQPPLMMQPELVELGRDSIVLSGNSFGERIMINVGSPNCTGAIKQTVNGVPN</sequence>
<feature type="compositionally biased region" description="Polar residues" evidence="1">
    <location>
        <begin position="27"/>
        <end position="43"/>
    </location>
</feature>
<evidence type="ECO:0000313" key="2">
    <source>
        <dbReference type="EMBL" id="OAX32932.1"/>
    </source>
</evidence>
<keyword evidence="3" id="KW-1185">Reference proteome</keyword>
<accession>A0A1B7MK25</accession>
<dbReference type="AlphaFoldDB" id="A0A1B7MK25"/>
<dbReference type="EMBL" id="KV448878">
    <property type="protein sequence ID" value="OAX32932.1"/>
    <property type="molecule type" value="Genomic_DNA"/>
</dbReference>
<proteinExistence type="predicted"/>
<feature type="region of interest" description="Disordered" evidence="1">
    <location>
        <begin position="27"/>
        <end position="47"/>
    </location>
</feature>
<name>A0A1B7MK25_9AGAM</name>
<gene>
    <name evidence="2" type="ORF">K503DRAFT_776161</name>
</gene>
<dbReference type="InParanoid" id="A0A1B7MK25"/>
<dbReference type="Proteomes" id="UP000092154">
    <property type="component" value="Unassembled WGS sequence"/>
</dbReference>
<reference evidence="2 3" key="1">
    <citation type="submission" date="2016-06" db="EMBL/GenBank/DDBJ databases">
        <title>Comparative genomics of the ectomycorrhizal sister species Rhizopogon vinicolor and Rhizopogon vesiculosus (Basidiomycota: Boletales) reveals a divergence of the mating type B locus.</title>
        <authorList>
            <consortium name="DOE Joint Genome Institute"/>
            <person name="Mujic A.B."/>
            <person name="Kuo A."/>
            <person name="Tritt A."/>
            <person name="Lipzen A."/>
            <person name="Chen C."/>
            <person name="Johnson J."/>
            <person name="Sharma A."/>
            <person name="Barry K."/>
            <person name="Grigoriev I.V."/>
            <person name="Spatafora J.W."/>
        </authorList>
    </citation>
    <scope>NUCLEOTIDE SEQUENCE [LARGE SCALE GENOMIC DNA]</scope>
    <source>
        <strain evidence="2 3">AM-OR11-026</strain>
    </source>
</reference>